<sequence>MQIINAITIGAFAVGAFAAPVADDQSLASPLQTRDNRCGRSGFSKVISDVVNGDAKVQDCAKLRDYVYPRKHTWDITANGGKVVRMGACTFYAAVTGDVPKGTVAYLGNEDIGDLIRDSITKYGGGDGSLHAFGNVNFQGAGSMPCLYKGGKPGQGIEVSWTIGK</sequence>
<dbReference type="Pfam" id="PF14856">
    <property type="entry name" value="Hce2"/>
    <property type="match status" value="1"/>
</dbReference>
<evidence type="ECO:0000313" key="3">
    <source>
        <dbReference type="EMBL" id="KAG8630636.1"/>
    </source>
</evidence>
<evidence type="ECO:0000313" key="4">
    <source>
        <dbReference type="Proteomes" id="UP000809789"/>
    </source>
</evidence>
<accession>A0A8K0LA58</accession>
<keyword evidence="4" id="KW-1185">Reference proteome</keyword>
<dbReference type="InterPro" id="IPR029226">
    <property type="entry name" value="Ecp2-like"/>
</dbReference>
<dbReference type="EMBL" id="JAESVG020000002">
    <property type="protein sequence ID" value="KAG8630636.1"/>
    <property type="molecule type" value="Genomic_DNA"/>
</dbReference>
<reference evidence="3" key="1">
    <citation type="submission" date="2021-07" db="EMBL/GenBank/DDBJ databases">
        <title>Elsinoe batatas strain:CRI-CJ2 Genome sequencing and assembly.</title>
        <authorList>
            <person name="Huang L."/>
        </authorList>
    </citation>
    <scope>NUCLEOTIDE SEQUENCE</scope>
    <source>
        <strain evidence="3">CRI-CJ2</strain>
    </source>
</reference>
<evidence type="ECO:0000256" key="1">
    <source>
        <dbReference type="SAM" id="SignalP"/>
    </source>
</evidence>
<dbReference type="AlphaFoldDB" id="A0A8K0LA58"/>
<name>A0A8K0LA58_9PEZI</name>
<dbReference type="OrthoDB" id="73875at2759"/>
<proteinExistence type="predicted"/>
<evidence type="ECO:0000259" key="2">
    <source>
        <dbReference type="Pfam" id="PF14856"/>
    </source>
</evidence>
<gene>
    <name evidence="3" type="ORF">KVT40_002255</name>
</gene>
<protein>
    <recommendedName>
        <fullName evidence="2">Ecp2 effector protein-like domain-containing protein</fullName>
    </recommendedName>
</protein>
<feature type="chain" id="PRO_5035427102" description="Ecp2 effector protein-like domain-containing protein" evidence="1">
    <location>
        <begin position="19"/>
        <end position="165"/>
    </location>
</feature>
<organism evidence="3 4">
    <name type="scientific">Elsinoe batatas</name>
    <dbReference type="NCBI Taxonomy" id="2601811"/>
    <lineage>
        <taxon>Eukaryota</taxon>
        <taxon>Fungi</taxon>
        <taxon>Dikarya</taxon>
        <taxon>Ascomycota</taxon>
        <taxon>Pezizomycotina</taxon>
        <taxon>Dothideomycetes</taxon>
        <taxon>Dothideomycetidae</taxon>
        <taxon>Myriangiales</taxon>
        <taxon>Elsinoaceae</taxon>
        <taxon>Elsinoe</taxon>
    </lineage>
</organism>
<dbReference type="Proteomes" id="UP000809789">
    <property type="component" value="Unassembled WGS sequence"/>
</dbReference>
<feature type="signal peptide" evidence="1">
    <location>
        <begin position="1"/>
        <end position="18"/>
    </location>
</feature>
<comment type="caution">
    <text evidence="3">The sequence shown here is derived from an EMBL/GenBank/DDBJ whole genome shotgun (WGS) entry which is preliminary data.</text>
</comment>
<feature type="domain" description="Ecp2 effector protein-like" evidence="2">
    <location>
        <begin position="38"/>
        <end position="136"/>
    </location>
</feature>
<keyword evidence="1" id="KW-0732">Signal</keyword>